<feature type="transmembrane region" description="Helical" evidence="1">
    <location>
        <begin position="70"/>
        <end position="90"/>
    </location>
</feature>
<dbReference type="RefSeq" id="WP_143231844.1">
    <property type="nucleotide sequence ID" value="NZ_CAUPFC010000003.1"/>
</dbReference>
<sequence length="220" mass="25428">MSFPVGALVAAAPSFQRALRKMSKYPREPRVLSQARICFAIGWPGTVLMAFTAIVLATADEASRPDDATLGIICCSIMMLVCMWFLWIGYKRHFGVDNQKFWFRFVPFFYREICYADIRRITFNGVCFGVFGKRKKPIGLAINVFDLTLAYLRILEEMRIRRFTVGKIEPHDPRWPEAWQDMRNRLAAEAYRNHQNYYDSHPAELQELNALAVGRYPVGS</sequence>
<dbReference type="EMBL" id="JAWNFY010000008">
    <property type="protein sequence ID" value="MDY5146171.1"/>
    <property type="molecule type" value="Genomic_DNA"/>
</dbReference>
<evidence type="ECO:0000313" key="2">
    <source>
        <dbReference type="EMBL" id="MDY5141149.1"/>
    </source>
</evidence>
<evidence type="ECO:0000313" key="5">
    <source>
        <dbReference type="Proteomes" id="UP001288320"/>
    </source>
</evidence>
<evidence type="ECO:0000313" key="3">
    <source>
        <dbReference type="EMBL" id="MDY5146171.1"/>
    </source>
</evidence>
<organism evidence="2 5">
    <name type="scientific">Actinotignum timonense</name>
    <dbReference type="NCBI Taxonomy" id="1870995"/>
    <lineage>
        <taxon>Bacteria</taxon>
        <taxon>Bacillati</taxon>
        <taxon>Actinomycetota</taxon>
        <taxon>Actinomycetes</taxon>
        <taxon>Actinomycetales</taxon>
        <taxon>Actinomycetaceae</taxon>
        <taxon>Actinotignum</taxon>
    </lineage>
</organism>
<feature type="transmembrane region" description="Helical" evidence="1">
    <location>
        <begin position="138"/>
        <end position="155"/>
    </location>
</feature>
<gene>
    <name evidence="2" type="ORF">R6G74_07515</name>
    <name evidence="3" type="ORF">R6P33_03915</name>
</gene>
<proteinExistence type="predicted"/>
<dbReference type="Proteomes" id="UP001288320">
    <property type="component" value="Unassembled WGS sequence"/>
</dbReference>
<dbReference type="AlphaFoldDB" id="A0AAW9HH82"/>
<dbReference type="Proteomes" id="UP001284901">
    <property type="component" value="Unassembled WGS sequence"/>
</dbReference>
<dbReference type="EMBL" id="JAWNFV010000016">
    <property type="protein sequence ID" value="MDY5141149.1"/>
    <property type="molecule type" value="Genomic_DNA"/>
</dbReference>
<feature type="transmembrane region" description="Helical" evidence="1">
    <location>
        <begin position="40"/>
        <end position="58"/>
    </location>
</feature>
<keyword evidence="1" id="KW-0472">Membrane</keyword>
<keyword evidence="1" id="KW-0812">Transmembrane</keyword>
<protein>
    <recommendedName>
        <fullName evidence="6">PH domain-containing protein</fullName>
    </recommendedName>
</protein>
<dbReference type="GeneID" id="92812865"/>
<evidence type="ECO:0000313" key="4">
    <source>
        <dbReference type="Proteomes" id="UP001284901"/>
    </source>
</evidence>
<evidence type="ECO:0000256" key="1">
    <source>
        <dbReference type="SAM" id="Phobius"/>
    </source>
</evidence>
<evidence type="ECO:0008006" key="6">
    <source>
        <dbReference type="Google" id="ProtNLM"/>
    </source>
</evidence>
<reference evidence="2 4" key="1">
    <citation type="submission" date="2023-10" db="EMBL/GenBank/DDBJ databases">
        <title>Whole Genome based description of the genera Actinobaculum and Actinotignum reveals a complex phylogenetic relationship within the species included in the genus Actinotignum.</title>
        <authorList>
            <person name="Jensen C.S."/>
            <person name="Dargis R."/>
            <person name="Kemp M."/>
            <person name="Christensen J.J."/>
        </authorList>
    </citation>
    <scope>NUCLEOTIDE SEQUENCE</scope>
    <source>
        <strain evidence="3 4">SLA_B089</strain>
        <strain evidence="2">SLA_B245</strain>
    </source>
</reference>
<keyword evidence="1" id="KW-1133">Transmembrane helix</keyword>
<comment type="caution">
    <text evidence="2">The sequence shown here is derived from an EMBL/GenBank/DDBJ whole genome shotgun (WGS) entry which is preliminary data.</text>
</comment>
<keyword evidence="4" id="KW-1185">Reference proteome</keyword>
<accession>A0AAW9HH82</accession>
<name>A0AAW9HH82_9ACTO</name>